<gene>
    <name evidence="9" type="ORF">CPEL01642_LOCUS6048</name>
</gene>
<dbReference type="Pfam" id="PF12265">
    <property type="entry name" value="CAF1C_H4-bd"/>
    <property type="match status" value="1"/>
</dbReference>
<feature type="domain" description="Histone-binding protein RBBP4-like N-terminal" evidence="8">
    <location>
        <begin position="88"/>
        <end position="154"/>
    </location>
</feature>
<dbReference type="PROSITE" id="PS50294">
    <property type="entry name" value="WD_REPEATS_REGION"/>
    <property type="match status" value="3"/>
</dbReference>
<dbReference type="InterPro" id="IPR051972">
    <property type="entry name" value="Glutamate-rich_WD_repeat"/>
</dbReference>
<dbReference type="EMBL" id="HBEY01012600">
    <property type="protein sequence ID" value="CAD8602715.1"/>
    <property type="molecule type" value="Transcribed_RNA"/>
</dbReference>
<accession>A0A7S0L5A7</accession>
<sequence>MSGSKRRAEQEAPNKAELEANDDEELEFEDEFGDDFEEDSDDMEEAMVHGEEGAEVAGAGSSDGPHDGIRPELGSRLWRPGDPLEEGETLEVDQSAYEMLHQMRIDWPCLSFAVVRDNLAAQRTQFPLTTYLVAGTQADKASQNKLLCMKLSHLGKTKPHDSDDDDDSDSDAEDSDPILESQAVPHQGAVNRLKLMPQASHICATWADTAEVHVWDLSKQLANLHAPGSGGGGGPAVNSPVHTFKGHADEGFALDFSPVQQGALASGDCAGRIHVWQHASGGSWSVDTDPYVGHEGSVEDVVWSPVEPGVMLSCGCDSTVRVWDRRKKSGSAITVDEGHGHDVNVASWNRLVNYLVVTGADDGSLRVWDLRSFRKGEPVAKFTWHKAAITSVEWSPQESSTLAVAGADNQITLWDLALEMDPEASSAIEGREDLQDIPPQLYFIHQGQKDIKELHWHEQLPGVISSTAEDSFHIFKPANAGDGPAAD</sequence>
<dbReference type="InterPro" id="IPR015943">
    <property type="entry name" value="WD40/YVTN_repeat-like_dom_sf"/>
</dbReference>
<evidence type="ECO:0000256" key="3">
    <source>
        <dbReference type="ARBA" id="ARBA00022737"/>
    </source>
</evidence>
<dbReference type="AlphaFoldDB" id="A0A7S0L5A7"/>
<dbReference type="Gene3D" id="2.130.10.10">
    <property type="entry name" value="YVTN repeat-like/Quinoprotein amine dehydrogenase"/>
    <property type="match status" value="1"/>
</dbReference>
<reference evidence="9" key="1">
    <citation type="submission" date="2021-01" db="EMBL/GenBank/DDBJ databases">
        <authorList>
            <person name="Corre E."/>
            <person name="Pelletier E."/>
            <person name="Niang G."/>
            <person name="Scheremetjew M."/>
            <person name="Finn R."/>
            <person name="Kale V."/>
            <person name="Holt S."/>
            <person name="Cochrane G."/>
            <person name="Meng A."/>
            <person name="Brown T."/>
            <person name="Cohen L."/>
        </authorList>
    </citation>
    <scope>NUCLEOTIDE SEQUENCE</scope>
    <source>
        <strain evidence="9">PLY182g</strain>
    </source>
</reference>
<dbReference type="PROSITE" id="PS50082">
    <property type="entry name" value="WD_REPEATS_2"/>
    <property type="match status" value="3"/>
</dbReference>
<dbReference type="InterPro" id="IPR019775">
    <property type="entry name" value="WD40_repeat_CS"/>
</dbReference>
<evidence type="ECO:0000256" key="2">
    <source>
        <dbReference type="ARBA" id="ARBA00022574"/>
    </source>
</evidence>
<dbReference type="SMART" id="SM00320">
    <property type="entry name" value="WD40"/>
    <property type="match status" value="5"/>
</dbReference>
<dbReference type="GO" id="GO:0005730">
    <property type="term" value="C:nucleolus"/>
    <property type="evidence" value="ECO:0007669"/>
    <property type="project" value="TreeGrafter"/>
</dbReference>
<dbReference type="InterPro" id="IPR036322">
    <property type="entry name" value="WD40_repeat_dom_sf"/>
</dbReference>
<evidence type="ECO:0000256" key="7">
    <source>
        <dbReference type="SAM" id="MobiDB-lite"/>
    </source>
</evidence>
<keyword evidence="3" id="KW-0677">Repeat</keyword>
<dbReference type="InterPro" id="IPR022052">
    <property type="entry name" value="Histone-bd_RBBP4-like_N"/>
</dbReference>
<comment type="subcellular location">
    <subcellularLocation>
        <location evidence="1">Nucleus</location>
    </subcellularLocation>
</comment>
<feature type="repeat" description="WD" evidence="6">
    <location>
        <begin position="382"/>
        <end position="416"/>
    </location>
</feature>
<feature type="compositionally biased region" description="Acidic residues" evidence="7">
    <location>
        <begin position="19"/>
        <end position="45"/>
    </location>
</feature>
<name>A0A7S0L5A7_9EUKA</name>
<keyword evidence="4" id="KW-0539">Nucleus</keyword>
<dbReference type="PRINTS" id="PR00320">
    <property type="entry name" value="GPROTEINBRPT"/>
</dbReference>
<dbReference type="InterPro" id="IPR001680">
    <property type="entry name" value="WD40_rpt"/>
</dbReference>
<feature type="repeat" description="WD" evidence="6">
    <location>
        <begin position="336"/>
        <end position="372"/>
    </location>
</feature>
<dbReference type="PROSITE" id="PS00678">
    <property type="entry name" value="WD_REPEATS_1"/>
    <property type="match status" value="1"/>
</dbReference>
<evidence type="ECO:0000259" key="8">
    <source>
        <dbReference type="Pfam" id="PF12265"/>
    </source>
</evidence>
<proteinExistence type="predicted"/>
<feature type="region of interest" description="Disordered" evidence="7">
    <location>
        <begin position="155"/>
        <end position="184"/>
    </location>
</feature>
<evidence type="ECO:0000256" key="6">
    <source>
        <dbReference type="PROSITE-ProRule" id="PRU00221"/>
    </source>
</evidence>
<feature type="compositionally biased region" description="Acidic residues" evidence="7">
    <location>
        <begin position="162"/>
        <end position="177"/>
    </location>
</feature>
<dbReference type="GO" id="GO:0042254">
    <property type="term" value="P:ribosome biogenesis"/>
    <property type="evidence" value="ECO:0007669"/>
    <property type="project" value="TreeGrafter"/>
</dbReference>
<evidence type="ECO:0000313" key="9">
    <source>
        <dbReference type="EMBL" id="CAD8602715.1"/>
    </source>
</evidence>
<evidence type="ECO:0000256" key="4">
    <source>
        <dbReference type="ARBA" id="ARBA00023242"/>
    </source>
</evidence>
<protein>
    <recommendedName>
        <fullName evidence="5">Glutamate-rich WD repeat-containing protein 1</fullName>
    </recommendedName>
</protein>
<feature type="compositionally biased region" description="Basic and acidic residues" evidence="7">
    <location>
        <begin position="1"/>
        <end position="18"/>
    </location>
</feature>
<organism evidence="9">
    <name type="scientific">Coccolithus braarudii</name>
    <dbReference type="NCBI Taxonomy" id="221442"/>
    <lineage>
        <taxon>Eukaryota</taxon>
        <taxon>Haptista</taxon>
        <taxon>Haptophyta</taxon>
        <taxon>Prymnesiophyceae</taxon>
        <taxon>Coccolithales</taxon>
        <taxon>Coccolithaceae</taxon>
        <taxon>Coccolithus</taxon>
    </lineage>
</organism>
<evidence type="ECO:0000256" key="5">
    <source>
        <dbReference type="ARBA" id="ARBA00040876"/>
    </source>
</evidence>
<dbReference type="Pfam" id="PF00400">
    <property type="entry name" value="WD40"/>
    <property type="match status" value="4"/>
</dbReference>
<evidence type="ECO:0000256" key="1">
    <source>
        <dbReference type="ARBA" id="ARBA00004123"/>
    </source>
</evidence>
<feature type="repeat" description="WD" evidence="6">
    <location>
        <begin position="291"/>
        <end position="324"/>
    </location>
</feature>
<dbReference type="SUPFAM" id="SSF50978">
    <property type="entry name" value="WD40 repeat-like"/>
    <property type="match status" value="1"/>
</dbReference>
<keyword evidence="2 6" id="KW-0853">WD repeat</keyword>
<dbReference type="PANTHER" id="PTHR45903:SF1">
    <property type="entry name" value="GLUTAMATE-RICH WD REPEAT-CONTAINING PROTEIN 1"/>
    <property type="match status" value="1"/>
</dbReference>
<dbReference type="PANTHER" id="PTHR45903">
    <property type="entry name" value="GLUTAMATE-RICH WD REPEAT-CONTAINING PROTEIN 1"/>
    <property type="match status" value="1"/>
</dbReference>
<dbReference type="InterPro" id="IPR020472">
    <property type="entry name" value="WD40_PAC1"/>
</dbReference>
<feature type="region of interest" description="Disordered" evidence="7">
    <location>
        <begin position="1"/>
        <end position="85"/>
    </location>
</feature>